<dbReference type="Proteomes" id="UP000825935">
    <property type="component" value="Chromosome 38"/>
</dbReference>
<dbReference type="InterPro" id="IPR044595">
    <property type="entry name" value="KMD1-4"/>
</dbReference>
<reference evidence="2" key="1">
    <citation type="submission" date="2021-08" db="EMBL/GenBank/DDBJ databases">
        <title>WGS assembly of Ceratopteris richardii.</title>
        <authorList>
            <person name="Marchant D.B."/>
            <person name="Chen G."/>
            <person name="Jenkins J."/>
            <person name="Shu S."/>
            <person name="Leebens-Mack J."/>
            <person name="Grimwood J."/>
            <person name="Schmutz J."/>
            <person name="Soltis P."/>
            <person name="Soltis D."/>
            <person name="Chen Z.-H."/>
        </authorList>
    </citation>
    <scope>NUCLEOTIDE SEQUENCE</scope>
    <source>
        <strain evidence="2">Whitten #5841</strain>
        <tissue evidence="2">Leaf</tissue>
    </source>
</reference>
<feature type="chain" id="PRO_5036275789" description="F-box protein" evidence="1">
    <location>
        <begin position="23"/>
        <end position="447"/>
    </location>
</feature>
<feature type="signal peptide" evidence="1">
    <location>
        <begin position="1"/>
        <end position="22"/>
    </location>
</feature>
<evidence type="ECO:0000313" key="3">
    <source>
        <dbReference type="Proteomes" id="UP000825935"/>
    </source>
</evidence>
<dbReference type="AlphaFoldDB" id="A0A8T2Q5P3"/>
<evidence type="ECO:0008006" key="4">
    <source>
        <dbReference type="Google" id="ProtNLM"/>
    </source>
</evidence>
<keyword evidence="3" id="KW-1185">Reference proteome</keyword>
<dbReference type="GO" id="GO:0080037">
    <property type="term" value="P:negative regulation of cytokinin-activated signaling pathway"/>
    <property type="evidence" value="ECO:0007669"/>
    <property type="project" value="InterPro"/>
</dbReference>
<dbReference type="OrthoDB" id="1912109at2759"/>
<protein>
    <recommendedName>
        <fullName evidence="4">F-box protein</fullName>
    </recommendedName>
</protein>
<accession>A0A8T2Q5P3</accession>
<dbReference type="InterPro" id="IPR011043">
    <property type="entry name" value="Gal_Oxase/kelch_b-propeller"/>
</dbReference>
<dbReference type="SUPFAM" id="SSF50965">
    <property type="entry name" value="Galactose oxidase, central domain"/>
    <property type="match status" value="1"/>
</dbReference>
<sequence length="447" mass="51990">MVTAFWNCLSNLCSCCINLCSGCIVRRDGDLIPGLPEELVLRCIVPRLPWYTRPVCRSISKSWKIWIDSLQHRKGIELETRKCQLPLLRGMFLVCTLDMQLFITRDDLCEENLRPEYYPVQSRGHSYQMHRQWRKLPPLQGALPSRSNVSRIIASCGMVYVWFGTKSQDVAKIDLGCGDWTWKKLRVSHHFNDHCVDFDGKIYMPGFSVSETGRKEKRVVLAYDMISDQCDQVETWKHDDLRVVLWKTSQIGKHGHDKGLYALIEHQLDPDPRLELLVYDICSESWRIQEQMPLPEYEWSELKDVKLLSADCFEPPSLMDVNTTWVDYEGEVITWFDSSETKKSWVSIDYSVYPENMFTEYKEYIRGSIYAVFREDRETVDEDESDVDEDDEGECLGAQKDPMLNKSTLMKARINLATRSVEWEIVNVIGCFEDARDSPIECFSVMG</sequence>
<dbReference type="PANTHER" id="PTHR46407">
    <property type="entry name" value="OS02G0208700 PROTEIN"/>
    <property type="match status" value="1"/>
</dbReference>
<dbReference type="EMBL" id="CM035443">
    <property type="protein sequence ID" value="KAH7278976.1"/>
    <property type="molecule type" value="Genomic_DNA"/>
</dbReference>
<dbReference type="GO" id="GO:2000762">
    <property type="term" value="P:regulation of phenylpropanoid metabolic process"/>
    <property type="evidence" value="ECO:0007669"/>
    <property type="project" value="InterPro"/>
</dbReference>
<dbReference type="PANTHER" id="PTHR46407:SF3">
    <property type="entry name" value="OS02G0208700 PROTEIN"/>
    <property type="match status" value="1"/>
</dbReference>
<evidence type="ECO:0000313" key="2">
    <source>
        <dbReference type="EMBL" id="KAH7278976.1"/>
    </source>
</evidence>
<proteinExistence type="predicted"/>
<gene>
    <name evidence="2" type="ORF">KP509_38G067600</name>
</gene>
<keyword evidence="1" id="KW-0732">Signal</keyword>
<organism evidence="2 3">
    <name type="scientific">Ceratopteris richardii</name>
    <name type="common">Triangle waterfern</name>
    <dbReference type="NCBI Taxonomy" id="49495"/>
    <lineage>
        <taxon>Eukaryota</taxon>
        <taxon>Viridiplantae</taxon>
        <taxon>Streptophyta</taxon>
        <taxon>Embryophyta</taxon>
        <taxon>Tracheophyta</taxon>
        <taxon>Polypodiopsida</taxon>
        <taxon>Polypodiidae</taxon>
        <taxon>Polypodiales</taxon>
        <taxon>Pteridineae</taxon>
        <taxon>Pteridaceae</taxon>
        <taxon>Parkerioideae</taxon>
        <taxon>Ceratopteris</taxon>
    </lineage>
</organism>
<comment type="caution">
    <text evidence="2">The sequence shown here is derived from an EMBL/GenBank/DDBJ whole genome shotgun (WGS) entry which is preliminary data.</text>
</comment>
<name>A0A8T2Q5P3_CERRI</name>
<evidence type="ECO:0000256" key="1">
    <source>
        <dbReference type="SAM" id="SignalP"/>
    </source>
</evidence>
<dbReference type="EMBL" id="CM035443">
    <property type="protein sequence ID" value="KAH7278975.1"/>
    <property type="molecule type" value="Genomic_DNA"/>
</dbReference>